<dbReference type="InterPro" id="IPR019285">
    <property type="entry name" value="DUF2336"/>
</dbReference>
<evidence type="ECO:0000313" key="2">
    <source>
        <dbReference type="Proteomes" id="UP000533469"/>
    </source>
</evidence>
<sequence length="381" mass="40592">MIVRQFLQWAQTAPDEARAKATAALAQVYLRSDLGAVDRAEIEAVLPLLAADISPLVRAALAGALSRHPLVPAHVVRMLADLDGAPGEEMLAESPVLNADELIGFAIAGNDARRAAIASRARLPAAVAAVLAEVGDSRACLMLVLNAGADVPGFALGRIVSRFGHVSEMREALLERPGLPPAAHQALIRVVAGALSSFVSERRWLSPADAARAASEASERETAGVAPRASVATTVDVRAVVEQLGRRGALTSGLALRALLSGQVRLFLEMVSVLADLPTEQVAAMVADRSGHSFRTLYDRLGLPRGAYVAFRTALELVQDESYLDEQDEALGLKRRIVDRVIGQYEHDGLTPDGNRLLGILRRWRSEAEEGRSPRQGVIAA</sequence>
<dbReference type="RefSeq" id="WP_183192135.1">
    <property type="nucleotide sequence ID" value="NZ_JACICD010000017.1"/>
</dbReference>
<dbReference type="EMBL" id="JACICD010000017">
    <property type="protein sequence ID" value="MBB3773947.1"/>
    <property type="molecule type" value="Genomic_DNA"/>
</dbReference>
<dbReference type="PIRSF" id="PIRSF035865">
    <property type="entry name" value="UCP035865"/>
    <property type="match status" value="1"/>
</dbReference>
<dbReference type="Pfam" id="PF10098">
    <property type="entry name" value="DUF2336"/>
    <property type="match status" value="1"/>
</dbReference>
<dbReference type="Proteomes" id="UP000533469">
    <property type="component" value="Unassembled WGS sequence"/>
</dbReference>
<comment type="caution">
    <text evidence="1">The sequence shown here is derived from an EMBL/GenBank/DDBJ whole genome shotgun (WGS) entry which is preliminary data.</text>
</comment>
<proteinExistence type="predicted"/>
<reference evidence="1 2" key="1">
    <citation type="submission" date="2020-08" db="EMBL/GenBank/DDBJ databases">
        <title>Genomic Encyclopedia of Type Strains, Phase IV (KMG-IV): sequencing the most valuable type-strain genomes for metagenomic binning, comparative biology and taxonomic classification.</title>
        <authorList>
            <person name="Goeker M."/>
        </authorList>
    </citation>
    <scope>NUCLEOTIDE SEQUENCE [LARGE SCALE GENOMIC DNA]</scope>
    <source>
        <strain evidence="1 2">DSM 5895</strain>
    </source>
</reference>
<protein>
    <submittedName>
        <fullName evidence="1">Uncharacterized protein (DUF2336 family)</fullName>
    </submittedName>
</protein>
<dbReference type="InterPro" id="IPR014598">
    <property type="entry name" value="UCP035865"/>
</dbReference>
<accession>A0A839ZH97</accession>
<name>A0A839ZH97_9HYPH</name>
<organism evidence="1 2">
    <name type="scientific">Ancylobacter tetraedralis</name>
    <dbReference type="NCBI Taxonomy" id="217068"/>
    <lineage>
        <taxon>Bacteria</taxon>
        <taxon>Pseudomonadati</taxon>
        <taxon>Pseudomonadota</taxon>
        <taxon>Alphaproteobacteria</taxon>
        <taxon>Hyphomicrobiales</taxon>
        <taxon>Xanthobacteraceae</taxon>
        <taxon>Ancylobacter</taxon>
    </lineage>
</organism>
<evidence type="ECO:0000313" key="1">
    <source>
        <dbReference type="EMBL" id="MBB3773947.1"/>
    </source>
</evidence>
<gene>
    <name evidence="1" type="ORF">FHS55_004593</name>
</gene>
<keyword evidence="2" id="KW-1185">Reference proteome</keyword>
<dbReference type="AlphaFoldDB" id="A0A839ZH97"/>